<dbReference type="GO" id="GO:0044423">
    <property type="term" value="C:virion component"/>
    <property type="evidence" value="ECO:0007669"/>
    <property type="project" value="UniProtKB-KW"/>
</dbReference>
<dbReference type="GO" id="GO:0075526">
    <property type="term" value="P:cap snatching"/>
    <property type="evidence" value="ECO:0007669"/>
    <property type="project" value="UniProtKB-KW"/>
</dbReference>
<comment type="cofactor">
    <cofactor evidence="1">
        <name>Mn(2+)</name>
        <dbReference type="ChEBI" id="CHEBI:29035"/>
    </cofactor>
</comment>
<dbReference type="Pfam" id="PF06317">
    <property type="entry name" value="Arena_RNA_pol"/>
    <property type="match status" value="2"/>
</dbReference>
<evidence type="ECO:0000256" key="6">
    <source>
        <dbReference type="ARBA" id="ARBA00022484"/>
    </source>
</evidence>
<evidence type="ECO:0000256" key="8">
    <source>
        <dbReference type="ARBA" id="ARBA00022695"/>
    </source>
</evidence>
<keyword evidence="9" id="KW-1157">Cap snatching</keyword>
<evidence type="ECO:0000256" key="19">
    <source>
        <dbReference type="ARBA" id="ARBA00031012"/>
    </source>
</evidence>
<keyword evidence="7" id="KW-0808">Transferase</keyword>
<evidence type="ECO:0000256" key="12">
    <source>
        <dbReference type="ARBA" id="ARBA00022801"/>
    </source>
</evidence>
<protein>
    <recommendedName>
        <fullName evidence="5">RNA-directed RNA polymerase L</fullName>
        <ecNumber evidence="4">2.7.7.48</ecNumber>
    </recommendedName>
    <alternativeName>
        <fullName evidence="17">Large structural protein</fullName>
    </alternativeName>
    <alternativeName>
        <fullName evidence="19">Replicase</fullName>
    </alternativeName>
    <alternativeName>
        <fullName evidence="18">Transcriptase</fullName>
    </alternativeName>
</protein>
<keyword evidence="12" id="KW-0378">Hydrolase</keyword>
<dbReference type="InterPro" id="IPR048006">
    <property type="entry name" value="CapSnatch_bunyavir"/>
</dbReference>
<evidence type="ECO:0000313" key="22">
    <source>
        <dbReference type="EMBL" id="QIM73742.1"/>
    </source>
</evidence>
<evidence type="ECO:0000256" key="1">
    <source>
        <dbReference type="ARBA" id="ARBA00001936"/>
    </source>
</evidence>
<dbReference type="InterPro" id="IPR007099">
    <property type="entry name" value="RNA-dir_pol_NSvirus"/>
</dbReference>
<dbReference type="GO" id="GO:0046872">
    <property type="term" value="F:metal ion binding"/>
    <property type="evidence" value="ECO:0007669"/>
    <property type="project" value="UniProtKB-KW"/>
</dbReference>
<proteinExistence type="predicted"/>
<keyword evidence="11" id="KW-0547">Nucleotide-binding</keyword>
<dbReference type="InterPro" id="IPR010453">
    <property type="entry name" value="RNA_pol_arenavir"/>
</dbReference>
<dbReference type="PROSITE" id="PS50525">
    <property type="entry name" value="RDRP_SSRNA_NEG_SEG"/>
    <property type="match status" value="1"/>
</dbReference>
<dbReference type="InterPro" id="IPR026382">
    <property type="entry name" value="CapSnatch_arenavir"/>
</dbReference>
<keyword evidence="6 22" id="KW-0696">RNA-directed RNA polymerase</keyword>
<evidence type="ECO:0000256" key="9">
    <source>
        <dbReference type="ARBA" id="ARBA00022715"/>
    </source>
</evidence>
<feature type="domain" description="RdRp catalytic" evidence="21">
    <location>
        <begin position="1182"/>
        <end position="1439"/>
    </location>
</feature>
<evidence type="ECO:0000256" key="3">
    <source>
        <dbReference type="ARBA" id="ARBA00004340"/>
    </source>
</evidence>
<keyword evidence="16" id="KW-1035">Host cytoplasm</keyword>
<evidence type="ECO:0000259" key="21">
    <source>
        <dbReference type="PROSITE" id="PS50525"/>
    </source>
</evidence>
<evidence type="ECO:0000256" key="11">
    <source>
        <dbReference type="ARBA" id="ARBA00022741"/>
    </source>
</evidence>
<dbReference type="Gene3D" id="1.20.1440.300">
    <property type="entry name" value="RNA-directed RNA polymerase L, helical domain"/>
    <property type="match status" value="1"/>
</dbReference>
<dbReference type="GO" id="GO:0039694">
    <property type="term" value="P:viral RNA genome replication"/>
    <property type="evidence" value="ECO:0007669"/>
    <property type="project" value="InterPro"/>
</dbReference>
<dbReference type="NCBIfam" id="TIGR04202">
    <property type="entry name" value="capSnatchArena"/>
    <property type="match status" value="1"/>
</dbReference>
<dbReference type="Pfam" id="PF17296">
    <property type="entry name" value="ArenaCapSnatch"/>
    <property type="match status" value="1"/>
</dbReference>
<evidence type="ECO:0000256" key="13">
    <source>
        <dbReference type="ARBA" id="ARBA00022842"/>
    </source>
</evidence>
<evidence type="ECO:0000256" key="2">
    <source>
        <dbReference type="ARBA" id="ARBA00001946"/>
    </source>
</evidence>
<keyword evidence="10" id="KW-0479">Metal-binding</keyword>
<reference evidence="22" key="1">
    <citation type="journal article" date="2020" name="Res Sq">
        <title>Decoding the RNA viromes of rodent lungs provides new visions into the origin and evolution pattern of rodent-borne diseases in Mainland Southeast Asia.</title>
        <authorList>
            <person name="Wu Z."/>
            <person name="Han Y."/>
            <person name="Liu B."/>
            <person name="Li H."/>
            <person name="Zhu G."/>
            <person name="Latinne A."/>
            <person name="Dong J."/>
            <person name="Sun L."/>
            <person name="Du J."/>
            <person name="Zhou S."/>
            <person name="Chen M."/>
            <person name="Kritiyakan A."/>
            <person name="Jittapalapong S."/>
            <person name="Chaisiri K."/>
            <person name="Buchy P."/>
            <person name="Duong V."/>
            <person name="Yang J."/>
            <person name="Jiang J."/>
            <person name="Xu X."/>
            <person name="Zhou H."/>
            <person name="Yang F."/>
            <person name="Morand S."/>
            <person name="Daszak P."/>
            <person name="Jin Q."/>
        </authorList>
    </citation>
    <scope>NUCLEOTIDE SEQUENCE</scope>
    <source>
        <strain evidence="22">RtRe-AreV/Tn2018D</strain>
    </source>
</reference>
<evidence type="ECO:0000256" key="14">
    <source>
        <dbReference type="ARBA" id="ARBA00022844"/>
    </source>
</evidence>
<dbReference type="GO" id="GO:0043657">
    <property type="term" value="C:host cell"/>
    <property type="evidence" value="ECO:0007669"/>
    <property type="project" value="UniProtKB-SubCell"/>
</dbReference>
<evidence type="ECO:0000256" key="4">
    <source>
        <dbReference type="ARBA" id="ARBA00012494"/>
    </source>
</evidence>
<evidence type="ECO:0000256" key="7">
    <source>
        <dbReference type="ARBA" id="ARBA00022679"/>
    </source>
</evidence>
<dbReference type="EC" id="2.7.7.48" evidence="4"/>
<evidence type="ECO:0000256" key="5">
    <source>
        <dbReference type="ARBA" id="ARBA00018602"/>
    </source>
</evidence>
<evidence type="ECO:0000256" key="10">
    <source>
        <dbReference type="ARBA" id="ARBA00022723"/>
    </source>
</evidence>
<name>A0A858HU68_9VIRU</name>
<keyword evidence="15" id="KW-0693">Viral RNA replication</keyword>
<comment type="catalytic activity">
    <reaction evidence="20">
        <text>RNA(n) + a ribonucleoside 5'-triphosphate = RNA(n+1) + diphosphate</text>
        <dbReference type="Rhea" id="RHEA:21248"/>
        <dbReference type="Rhea" id="RHEA-COMP:14527"/>
        <dbReference type="Rhea" id="RHEA-COMP:17342"/>
        <dbReference type="ChEBI" id="CHEBI:33019"/>
        <dbReference type="ChEBI" id="CHEBI:61557"/>
        <dbReference type="ChEBI" id="CHEBI:140395"/>
        <dbReference type="EC" id="2.7.7.48"/>
    </reaction>
</comment>
<gene>
    <name evidence="22" type="primary">RdRp</name>
</gene>
<dbReference type="GO" id="GO:0003968">
    <property type="term" value="F:RNA-directed RNA polymerase activity"/>
    <property type="evidence" value="ECO:0007669"/>
    <property type="project" value="UniProtKB-KW"/>
</dbReference>
<evidence type="ECO:0000256" key="17">
    <source>
        <dbReference type="ARBA" id="ARBA00030285"/>
    </source>
</evidence>
<organism evidence="22">
    <name type="scientific">Arenavirus sp</name>
    <dbReference type="NCBI Taxonomy" id="41118"/>
    <lineage>
        <taxon>Viruses</taxon>
        <taxon>Riboviria</taxon>
        <taxon>Orthornavirae</taxon>
        <taxon>Negarnaviricota</taxon>
        <taxon>Polyploviricotina</taxon>
        <taxon>Bunyaviricetes</taxon>
        <taxon>Hareavirales</taxon>
        <taxon>Arenaviridae</taxon>
        <taxon>Arenavirus</taxon>
    </lineage>
</organism>
<evidence type="ECO:0000256" key="18">
    <source>
        <dbReference type="ARBA" id="ARBA00030436"/>
    </source>
</evidence>
<sequence length="2290" mass="262731">MEETLSEIRRLVGNYVPSSEGLARQKVAVLNQREPRFVLIEGLKLLSLCIELDSCLANACTHNTESLSVEMILYNNNILCPSLPTIVPDGYKLKGNILVLLECFVRSNPANFQQKYTEDLVKLESIKGDLLKSGIQLIPIVDGRTNFGTTLIPDWVCERLRHLFFKLMEYQQESNSAFEESEYQRLCEALSQNVSKLSGLDSINTLKDCRAEHYNNLLKKCHEGIQSNMKGVSIRESIELMFQSFRNKLKAGTIKAQFVRVSQQSLLNSFNNLYIDELGDTLESFEQLRDSFGNISPIIKFLYLTPETQEVIKQTDIDNIVSRLKSLLNKVKSMKAFNTRRKLLLIFDTIILMGHIKYYKEKNRFLDQEWLGSSFCSVNDRLVSLQETTRSLAVWVERRHRNMINKSGTSLALSKETVFKSLIQKTFEKIQSVLESVNLSMDSYGVNIEDIDVEYDELLKCQKEGVQPTMHYNATCPKKFPYKLSQMSCDSSDDFKMLSSLCLSVVNSMKTSSVPKLRHNETGKNRYEIVTCREAFYQDIKTPKGEFKLIYQKTGEGPKCYAINDNTVGEVCSFYADPKRYFLPVFSSDVLAETIKVMLSWLIDCSELSEQMGEIGWLVKAIVVLILCHPTKRSQRFLQNIRYFIMAFISEYHHTKLMEKLKEQLITRPEYLLYSLVRKLLNIVLSESVKSMLTNRFKFILNVSYFCHLITKETPDRLTDQIKCFEKFLEPKLTYGSCIVNPKELSAPEELDDYYYGVDKFLEKPSPLDPAETIFGRPGVNKKLFSMMVSAFNAGLLFKGGEVKGNFVDPMVNSGCATALDLASNKSVVINKYLDGERILEYDINKLTSAAVCQLTEVFSRKGKYLLNKNDYDYKVQRVIAKLVLGESNKKSKSKPAVSDANYEDYESLFSYEQQGFFEEVKKRVDSVLCNYKPLNESHFSFEDQGEPSLTDLKLVISNDLHRKLICSELSTHVVEEFDHSLFSESFYHEVCEKVHCHQALKNKYFYDLSGGPCPISQISKSVASHFYENGDYFQCFKSILLQMGANKVSGKYMHHKHRMLNFKLDHSKLMDDVRISERESNSEALSKALSLSNCTSSALKNLCFYSEESPESFNSLGPDTGRLKFSLSYKEQVGGNRELYIGDLRTKMYTRLIEDYFEAFTNQFKGSCLNDEKEFENALVSMRLNVSLAHLSYSIDHSKWGPMMCPFLFLMLSQNLEMKSPAALEGIKSKDLISTLLCWHIHKMVEVPINVVTALMKSYIKRNLGIMKSDHITPTEAFFFNEFEIGNVPSHISSILDMGQGILHNTSDLYGLITEKFINFCLSQVSNGLVDSYTSSDVRFLFWWWVNRDVPSHISSILDMGQGILHNTSDLYGLITEKFINFCLSQVSNGLVDSYTSSDDQISMFDGELTEMSDNYPEEFQIILEFHNYLSDRLNKFVSPKSVIGKYVAEFKSRFFVWGEEVPLLTKFVAASLHNVKCKEPHQLAETIDTIIDQSVANGVPVSLCNKIQERTLQILRYAKCPLDPFLLLINSDVKDWVDGNRGYRVMRNIEAICPESTRKVRLMLRRLYNKLKIGELHEEFTAMYLSSEPKASINNLMKLVCDEFLTDEELSYCWLNLSTHFPIRMVLRQKVVYPSVLNVEEEKIPTIIKTLQNKLSSNFTRGAQKLLSEAINKSAFQSSIASGFIGLCKTLGSKCVRDQDRGVHYIRSILNNLEQMSGVKHLVVEGCDIWKYSTLDDVKSDRWETTLLRPLLWDYLCIALSTALEIGPWVLGDPKPKLEIKLKNTRNCDYFLLKPQNTRILEDRVSMNHLIHSVRRLYPEVFEKHLLPYMSDLASVKMKWSPRIKFLDLCVVLDVNCEALSLISHVVKWKRTEHYVVLMSELQNSHERHHASLVDERVVTTLEVMDNFMKQVFFESYVRPFVVTTRTIGSFTWFPHKTSIHEGEGLERLGPFASFVEKVILKGIERPMYEYDMQSGYTWVDISVSPSVIAAAELVRVGMIERERHHDFWDFWQELLTRIPEGLRVLKTIKVSIKSSGGTVTKQFMIHLLFTGNFDPVTENLSLVLQEATYSGSTDTTYLESIWGLILTDPNFSTGCVKWFFSTDTMSDLLTNTQTLEDQVLIDVNLDRESMKITGYDFTRVGPDWEPVPLVMREGALWEGDRKIKDISVELRTQDIRIFVDELSEDHPDVMKLSLGKILQHLERQNVSLINVDVLEVFTLKYGDYLGVEILTDIMSQTEGWFSFRGATICYSKSRGCLMKHIPGGRLRLKGKLCEPLRVELEPVEDID</sequence>
<keyword evidence="8" id="KW-0548">Nucleotidyltransferase</keyword>
<comment type="subcellular location">
    <subcellularLocation>
        <location evidence="3">Host cell</location>
    </subcellularLocation>
</comment>
<evidence type="ECO:0000256" key="15">
    <source>
        <dbReference type="ARBA" id="ARBA00022953"/>
    </source>
</evidence>
<accession>A0A858HU68</accession>
<comment type="cofactor">
    <cofactor evidence="2">
        <name>Mg(2+)</name>
        <dbReference type="ChEBI" id="CHEBI:18420"/>
    </cofactor>
</comment>
<keyword evidence="14" id="KW-0946">Virion</keyword>
<evidence type="ECO:0000256" key="16">
    <source>
        <dbReference type="ARBA" id="ARBA00023200"/>
    </source>
</evidence>
<keyword evidence="13" id="KW-0460">Magnesium</keyword>
<dbReference type="EMBL" id="MT085107">
    <property type="protein sequence ID" value="QIM73742.1"/>
    <property type="molecule type" value="Genomic_RNA"/>
</dbReference>
<dbReference type="GO" id="GO:0016787">
    <property type="term" value="F:hydrolase activity"/>
    <property type="evidence" value="ECO:0007669"/>
    <property type="project" value="UniProtKB-KW"/>
</dbReference>
<dbReference type="GO" id="GO:0000166">
    <property type="term" value="F:nucleotide binding"/>
    <property type="evidence" value="ECO:0007669"/>
    <property type="project" value="UniProtKB-KW"/>
</dbReference>
<dbReference type="Gene3D" id="3.30.70.2640">
    <property type="entry name" value="Arenavirus RNA polymerase"/>
    <property type="match status" value="1"/>
</dbReference>
<evidence type="ECO:0000256" key="20">
    <source>
        <dbReference type="ARBA" id="ARBA00048744"/>
    </source>
</evidence>